<dbReference type="Proteomes" id="UP000515498">
    <property type="component" value="Chromosome"/>
</dbReference>
<proteinExistence type="predicted"/>
<dbReference type="RefSeq" id="WP_187096736.1">
    <property type="nucleotide sequence ID" value="NZ_CP059894.1"/>
</dbReference>
<accession>A0A7G8PD68</accession>
<evidence type="ECO:0000313" key="2">
    <source>
        <dbReference type="EMBL" id="QNJ92284.1"/>
    </source>
</evidence>
<reference evidence="2 3" key="1">
    <citation type="submission" date="2020-07" db="EMBL/GenBank/DDBJ databases">
        <title>Draft genome sequence of four isobutane-metabolizing strains capable of cometabolically degrading diverse ether contaminants.</title>
        <authorList>
            <person name="Chen W."/>
            <person name="Faulkner N."/>
            <person name="Smith C."/>
            <person name="Hyman M."/>
        </authorList>
    </citation>
    <scope>NUCLEOTIDE SEQUENCE [LARGE SCALE GENOMIC DNA]</scope>
    <source>
        <strain evidence="2 3">2A</strain>
    </source>
</reference>
<evidence type="ECO:0000313" key="3">
    <source>
        <dbReference type="Proteomes" id="UP000515498"/>
    </source>
</evidence>
<evidence type="ECO:0000256" key="1">
    <source>
        <dbReference type="SAM" id="Coils"/>
    </source>
</evidence>
<feature type="coiled-coil region" evidence="1">
    <location>
        <begin position="135"/>
        <end position="167"/>
    </location>
</feature>
<protein>
    <submittedName>
        <fullName evidence="2">Uncharacterized protein</fullName>
    </submittedName>
</protein>
<name>A0A7G8PD68_9MYCO</name>
<dbReference type="KEGG" id="mflu:HZU40_29670"/>
<dbReference type="EMBL" id="CP059894">
    <property type="protein sequence ID" value="QNJ92284.1"/>
    <property type="molecule type" value="Genomic_DNA"/>
</dbReference>
<organism evidence="2 3">
    <name type="scientific">Mycolicibacterium fluoranthenivorans</name>
    <dbReference type="NCBI Taxonomy" id="258505"/>
    <lineage>
        <taxon>Bacteria</taxon>
        <taxon>Bacillati</taxon>
        <taxon>Actinomycetota</taxon>
        <taxon>Actinomycetes</taxon>
        <taxon>Mycobacteriales</taxon>
        <taxon>Mycobacteriaceae</taxon>
        <taxon>Mycolicibacterium</taxon>
    </lineage>
</organism>
<gene>
    <name evidence="2" type="ORF">HZU40_29670</name>
</gene>
<keyword evidence="1" id="KW-0175">Coiled coil</keyword>
<dbReference type="AlphaFoldDB" id="A0A7G8PD68"/>
<sequence>MEDDEQEEVARVRVWIGRLQAFASSLDDIEGTTATAFANNACEALQGIVMPGITPGRANVAVLLMLEALAAVTRATTTVVMDWADTPDVRDRYTRESAQQLLQDALGGVLSDSQRWSSDGLPPSDQIRQRVAAALASMQQDGEVLGRRNAELEAQDAEAEADRHGAILIHEDPSRSDAPMLEKVCSLTEDEDKRYLDAYERLRRMIDSELLRHISDEGDRFCDQLMAVLIDLRDNHIGLFDEDAWDEHRRKIRSALISFTAALYSHREQTVRAAKKDFGRDSEQVQAVEKLFSDLRKSSFDYGWLEELRGALQHGDINAFGWGFGASMHDEPAANVYMKRQFMLDFTAQSAQKKWLKRTELADRGSDPSVLDMIKAMQPQMGPLQEKLDRILYPNAGEDAATVREFLARYPDGVQGYRALQNGPGFTRRTMFPKLSLLAPRVLAFADSFQGWED</sequence>